<feature type="region of interest" description="Disordered" evidence="7">
    <location>
        <begin position="159"/>
        <end position="185"/>
    </location>
</feature>
<evidence type="ECO:0000256" key="5">
    <source>
        <dbReference type="ARBA" id="ARBA00022989"/>
    </source>
</evidence>
<evidence type="ECO:0000256" key="8">
    <source>
        <dbReference type="SAM" id="Phobius"/>
    </source>
</evidence>
<gene>
    <name evidence="10" type="primary">AVEN_59932_1</name>
    <name evidence="10" type="ORF">CEXT_658292</name>
</gene>
<keyword evidence="4" id="KW-0256">Endoplasmic reticulum</keyword>
<dbReference type="GO" id="GO:0045202">
    <property type="term" value="C:synapse"/>
    <property type="evidence" value="ECO:0007669"/>
    <property type="project" value="GOC"/>
</dbReference>
<proteinExistence type="inferred from homology"/>
<evidence type="ECO:0000313" key="10">
    <source>
        <dbReference type="EMBL" id="GIY15115.1"/>
    </source>
</evidence>
<organism evidence="10 11">
    <name type="scientific">Caerostris extrusa</name>
    <name type="common">Bark spider</name>
    <name type="synonym">Caerostris bankana</name>
    <dbReference type="NCBI Taxonomy" id="172846"/>
    <lineage>
        <taxon>Eukaryota</taxon>
        <taxon>Metazoa</taxon>
        <taxon>Ecdysozoa</taxon>
        <taxon>Arthropoda</taxon>
        <taxon>Chelicerata</taxon>
        <taxon>Arachnida</taxon>
        <taxon>Araneae</taxon>
        <taxon>Araneomorphae</taxon>
        <taxon>Entelegynae</taxon>
        <taxon>Araneoidea</taxon>
        <taxon>Araneidae</taxon>
        <taxon>Caerostris</taxon>
    </lineage>
</organism>
<dbReference type="Pfam" id="PF15361">
    <property type="entry name" value="RIC3"/>
    <property type="match status" value="1"/>
</dbReference>
<accession>A0AAV4R0T4</accession>
<evidence type="ECO:0000256" key="3">
    <source>
        <dbReference type="ARBA" id="ARBA00022692"/>
    </source>
</evidence>
<dbReference type="AlphaFoldDB" id="A0AAV4R0T4"/>
<feature type="compositionally biased region" description="Low complexity" evidence="7">
    <location>
        <begin position="170"/>
        <end position="184"/>
    </location>
</feature>
<dbReference type="InterPro" id="IPR032763">
    <property type="entry name" value="RIC3_N"/>
</dbReference>
<keyword evidence="3 8" id="KW-0812">Transmembrane</keyword>
<comment type="subcellular location">
    <subcellularLocation>
        <location evidence="1">Endoplasmic reticulum membrane</location>
    </subcellularLocation>
</comment>
<evidence type="ECO:0000256" key="6">
    <source>
        <dbReference type="ARBA" id="ARBA00023136"/>
    </source>
</evidence>
<name>A0AAV4R0T4_CAEEX</name>
<feature type="transmembrane region" description="Helical" evidence="8">
    <location>
        <begin position="25"/>
        <end position="47"/>
    </location>
</feature>
<keyword evidence="5 8" id="KW-1133">Transmembrane helix</keyword>
<dbReference type="PANTHER" id="PTHR21723">
    <property type="entry name" value="RESISTANCE TO INHIBITORS OF CHOLINESTERASE PROTEIN 3 RIC3"/>
    <property type="match status" value="1"/>
</dbReference>
<reference evidence="10 11" key="1">
    <citation type="submission" date="2021-06" db="EMBL/GenBank/DDBJ databases">
        <title>Caerostris extrusa draft genome.</title>
        <authorList>
            <person name="Kono N."/>
            <person name="Arakawa K."/>
        </authorList>
    </citation>
    <scope>NUCLEOTIDE SEQUENCE [LARGE SCALE GENOMIC DNA]</scope>
</reference>
<evidence type="ECO:0000259" key="9">
    <source>
        <dbReference type="Pfam" id="PF15361"/>
    </source>
</evidence>
<dbReference type="GO" id="GO:0005789">
    <property type="term" value="C:endoplasmic reticulum membrane"/>
    <property type="evidence" value="ECO:0007669"/>
    <property type="project" value="UniProtKB-SubCell"/>
</dbReference>
<comment type="caution">
    <text evidence="10">The sequence shown here is derived from an EMBL/GenBank/DDBJ whole genome shotgun (WGS) entry which is preliminary data.</text>
</comment>
<keyword evidence="11" id="KW-1185">Reference proteome</keyword>
<dbReference type="PANTHER" id="PTHR21723:SF3">
    <property type="entry name" value="PROTEIN RIC-3"/>
    <property type="match status" value="1"/>
</dbReference>
<sequence>MKPFPHPQARQPVKSQPKSGGAMSIIMPIYTVGIVVFFVYTVLKLVFKKPNEGEKKPLIKDFHMDPEYRKFVCQQASTEAVKAVKLEKKTKKTNLKGTAILEEETKELDPKDYEIFKLKKKLEETEQAMERIIKHMGVVNACLTERVQLEKKIIDTEETSDVRQRHKKGNNNNKKSSGSETSKSCHIQEVIEENELMTTLSTPWRKISRNSSICAKRLTSLLNLKVRITLQW</sequence>
<evidence type="ECO:0000256" key="2">
    <source>
        <dbReference type="ARBA" id="ARBA00008538"/>
    </source>
</evidence>
<dbReference type="Proteomes" id="UP001054945">
    <property type="component" value="Unassembled WGS sequence"/>
</dbReference>
<dbReference type="InterPro" id="IPR026160">
    <property type="entry name" value="Ric3"/>
</dbReference>
<comment type="similarity">
    <text evidence="2">Belongs to the ric-3 family.</text>
</comment>
<evidence type="ECO:0000256" key="4">
    <source>
        <dbReference type="ARBA" id="ARBA00022824"/>
    </source>
</evidence>
<evidence type="ECO:0000313" key="11">
    <source>
        <dbReference type="Proteomes" id="UP001054945"/>
    </source>
</evidence>
<evidence type="ECO:0000256" key="7">
    <source>
        <dbReference type="SAM" id="MobiDB-lite"/>
    </source>
</evidence>
<dbReference type="GO" id="GO:0007271">
    <property type="term" value="P:synaptic transmission, cholinergic"/>
    <property type="evidence" value="ECO:0007669"/>
    <property type="project" value="TreeGrafter"/>
</dbReference>
<feature type="region of interest" description="Disordered" evidence="7">
    <location>
        <begin position="1"/>
        <end position="20"/>
    </location>
</feature>
<feature type="domain" description="Resistance to inhibitors of cholinesterase protein 3 N-terminal" evidence="9">
    <location>
        <begin position="7"/>
        <end position="134"/>
    </location>
</feature>
<dbReference type="GO" id="GO:0043005">
    <property type="term" value="C:neuron projection"/>
    <property type="evidence" value="ECO:0007669"/>
    <property type="project" value="TreeGrafter"/>
</dbReference>
<evidence type="ECO:0000256" key="1">
    <source>
        <dbReference type="ARBA" id="ARBA00004586"/>
    </source>
</evidence>
<dbReference type="GO" id="GO:0043025">
    <property type="term" value="C:neuronal cell body"/>
    <property type="evidence" value="ECO:0007669"/>
    <property type="project" value="TreeGrafter"/>
</dbReference>
<keyword evidence="6 8" id="KW-0472">Membrane</keyword>
<dbReference type="EMBL" id="BPLR01007200">
    <property type="protein sequence ID" value="GIY15115.1"/>
    <property type="molecule type" value="Genomic_DNA"/>
</dbReference>
<dbReference type="GO" id="GO:0034394">
    <property type="term" value="P:protein localization to cell surface"/>
    <property type="evidence" value="ECO:0007669"/>
    <property type="project" value="TreeGrafter"/>
</dbReference>
<protein>
    <submittedName>
        <fullName evidence="10">RIC3 domain-containing protein</fullName>
    </submittedName>
</protein>